<dbReference type="EMBL" id="JACHWS010000001">
    <property type="protein sequence ID" value="MBB3036986.1"/>
    <property type="molecule type" value="Genomic_DNA"/>
</dbReference>
<name>A0A839RLL5_9ACTN</name>
<keyword evidence="2" id="KW-1185">Reference proteome</keyword>
<dbReference type="AlphaFoldDB" id="A0A839RLL5"/>
<evidence type="ECO:0000313" key="1">
    <source>
        <dbReference type="EMBL" id="MBB3036986.1"/>
    </source>
</evidence>
<accession>A0A839RLL5</accession>
<comment type="caution">
    <text evidence="1">The sequence shown here is derived from an EMBL/GenBank/DDBJ whole genome shotgun (WGS) entry which is preliminary data.</text>
</comment>
<protein>
    <recommendedName>
        <fullName evidence="3">SRPBCC family protein</fullName>
    </recommendedName>
</protein>
<dbReference type="Proteomes" id="UP000567922">
    <property type="component" value="Unassembled WGS sequence"/>
</dbReference>
<organism evidence="1 2">
    <name type="scientific">Hoyosella altamirensis</name>
    <dbReference type="NCBI Taxonomy" id="616997"/>
    <lineage>
        <taxon>Bacteria</taxon>
        <taxon>Bacillati</taxon>
        <taxon>Actinomycetota</taxon>
        <taxon>Actinomycetes</taxon>
        <taxon>Mycobacteriales</taxon>
        <taxon>Hoyosellaceae</taxon>
        <taxon>Hoyosella</taxon>
    </lineage>
</organism>
<gene>
    <name evidence="1" type="ORF">FHU29_001420</name>
</gene>
<proteinExistence type="predicted"/>
<dbReference type="OrthoDB" id="7067492at2"/>
<reference evidence="1 2" key="1">
    <citation type="submission" date="2020-08" db="EMBL/GenBank/DDBJ databases">
        <title>Sequencing the genomes of 1000 actinobacteria strains.</title>
        <authorList>
            <person name="Klenk H.-P."/>
        </authorList>
    </citation>
    <scope>NUCLEOTIDE SEQUENCE [LARGE SCALE GENOMIC DNA]</scope>
    <source>
        <strain evidence="1 2">DSM 45258</strain>
    </source>
</reference>
<sequence>MRIHNVHQRVVPGSPNDIAPLLATLGQPNDVLYPPLWEPMQFDGPIAVGASGTHGTISAYAPGHLMEITFPNGMGITGTHTFTVASSGARHSLVRHEVDADATAKAWLIWHTLIRPSHDAVLESLLDRLQTALSEPPARPFAPSVYARLLRWFERPRGIVRRTSDEVEII</sequence>
<dbReference type="RefSeq" id="WP_064442184.1">
    <property type="nucleotide sequence ID" value="NZ_BDDI01000020.1"/>
</dbReference>
<evidence type="ECO:0000313" key="2">
    <source>
        <dbReference type="Proteomes" id="UP000567922"/>
    </source>
</evidence>
<evidence type="ECO:0008006" key="3">
    <source>
        <dbReference type="Google" id="ProtNLM"/>
    </source>
</evidence>
<dbReference type="SUPFAM" id="SSF55961">
    <property type="entry name" value="Bet v1-like"/>
    <property type="match status" value="1"/>
</dbReference>